<name>A0A183GCT8_HELPZ</name>
<gene>
    <name evidence="1" type="ORF">HPBE_LOCUS20012</name>
</gene>
<dbReference type="EMBL" id="UZAH01031793">
    <property type="protein sequence ID" value="VDP17866.1"/>
    <property type="molecule type" value="Genomic_DNA"/>
</dbReference>
<sequence>MLARIRLAVFHYLHHLVSEIKISPDLFSLSAFKVARREAASFDKVVDGLMRLELKENTADIDVIAAIKTRQAVRMMSFQLKMLLNFLRM</sequence>
<accession>A0A183GCT8</accession>
<organism evidence="2 3">
    <name type="scientific">Heligmosomoides polygyrus</name>
    <name type="common">Parasitic roundworm</name>
    <dbReference type="NCBI Taxonomy" id="6339"/>
    <lineage>
        <taxon>Eukaryota</taxon>
        <taxon>Metazoa</taxon>
        <taxon>Ecdysozoa</taxon>
        <taxon>Nematoda</taxon>
        <taxon>Chromadorea</taxon>
        <taxon>Rhabditida</taxon>
        <taxon>Rhabditina</taxon>
        <taxon>Rhabditomorpha</taxon>
        <taxon>Strongyloidea</taxon>
        <taxon>Heligmosomidae</taxon>
        <taxon>Heligmosomoides</taxon>
    </lineage>
</organism>
<dbReference type="OrthoDB" id="5858724at2759"/>
<evidence type="ECO:0000313" key="2">
    <source>
        <dbReference type="Proteomes" id="UP000050761"/>
    </source>
</evidence>
<evidence type="ECO:0000313" key="1">
    <source>
        <dbReference type="EMBL" id="VDP17866.1"/>
    </source>
</evidence>
<dbReference type="WBParaSite" id="HPBE_0002001301-mRNA-1">
    <property type="protein sequence ID" value="HPBE_0002001301-mRNA-1"/>
    <property type="gene ID" value="HPBE_0002001301"/>
</dbReference>
<reference evidence="1 2" key="1">
    <citation type="submission" date="2018-11" db="EMBL/GenBank/DDBJ databases">
        <authorList>
            <consortium name="Pathogen Informatics"/>
        </authorList>
    </citation>
    <scope>NUCLEOTIDE SEQUENCE [LARGE SCALE GENOMIC DNA]</scope>
</reference>
<accession>A0A3P8FF01</accession>
<reference evidence="3" key="2">
    <citation type="submission" date="2019-09" db="UniProtKB">
        <authorList>
            <consortium name="WormBaseParasite"/>
        </authorList>
    </citation>
    <scope>IDENTIFICATION</scope>
</reference>
<protein>
    <submittedName>
        <fullName evidence="3">SRP54_N domain-containing protein</fullName>
    </submittedName>
</protein>
<dbReference type="AlphaFoldDB" id="A0A183GCT8"/>
<proteinExistence type="predicted"/>
<evidence type="ECO:0000313" key="3">
    <source>
        <dbReference type="WBParaSite" id="HPBE_0002001301-mRNA-1"/>
    </source>
</evidence>
<dbReference type="Proteomes" id="UP000050761">
    <property type="component" value="Unassembled WGS sequence"/>
</dbReference>
<keyword evidence="2" id="KW-1185">Reference proteome</keyword>